<feature type="non-terminal residue" evidence="5">
    <location>
        <position position="967"/>
    </location>
</feature>
<evidence type="ECO:0000313" key="6">
    <source>
        <dbReference type="Proteomes" id="UP000002729"/>
    </source>
</evidence>
<dbReference type="InterPro" id="IPR013320">
    <property type="entry name" value="ConA-like_dom_sf"/>
</dbReference>
<evidence type="ECO:0000256" key="3">
    <source>
        <dbReference type="ARBA" id="ARBA00022837"/>
    </source>
</evidence>
<dbReference type="GO" id="GO:0046872">
    <property type="term" value="F:metal ion binding"/>
    <property type="evidence" value="ECO:0007669"/>
    <property type="project" value="UniProtKB-KW"/>
</dbReference>
<keyword evidence="4" id="KW-1015">Disulfide bond</keyword>
<dbReference type="RefSeq" id="XP_009043198.1">
    <property type="nucleotide sequence ID" value="XM_009044950.1"/>
</dbReference>
<dbReference type="PANTHER" id="PTHR19277">
    <property type="entry name" value="PENTRAXIN"/>
    <property type="match status" value="1"/>
</dbReference>
<keyword evidence="2" id="KW-0479">Metal-binding</keyword>
<comment type="cofactor">
    <cofactor evidence="1">
        <name>Ca(2+)</name>
        <dbReference type="ChEBI" id="CHEBI:29108"/>
    </cofactor>
</comment>
<keyword evidence="3" id="KW-0106">Calcium</keyword>
<evidence type="ECO:0000256" key="4">
    <source>
        <dbReference type="ARBA" id="ARBA00023157"/>
    </source>
</evidence>
<dbReference type="PANTHER" id="PTHR19277:SF125">
    <property type="entry name" value="B6"/>
    <property type="match status" value="1"/>
</dbReference>
<accession>F0YS06</accession>
<proteinExistence type="predicted"/>
<reference evidence="5 6" key="1">
    <citation type="journal article" date="2011" name="Proc. Natl. Acad. Sci. U.S.A.">
        <title>Niche of harmful alga Aureococcus anophagefferens revealed through ecogenomics.</title>
        <authorList>
            <person name="Gobler C.J."/>
            <person name="Berry D.L."/>
            <person name="Dyhrman S.T."/>
            <person name="Wilhelm S.W."/>
            <person name="Salamov A."/>
            <person name="Lobanov A.V."/>
            <person name="Zhang Y."/>
            <person name="Collier J.L."/>
            <person name="Wurch L.L."/>
            <person name="Kustka A.B."/>
            <person name="Dill B.D."/>
            <person name="Shah M."/>
            <person name="VerBerkmoes N.C."/>
            <person name="Kuo A."/>
            <person name="Terry A."/>
            <person name="Pangilinan J."/>
            <person name="Lindquist E.A."/>
            <person name="Lucas S."/>
            <person name="Paulsen I.T."/>
            <person name="Hattenrath-Lehmann T.K."/>
            <person name="Talmage S.C."/>
            <person name="Walker E.A."/>
            <person name="Koch F."/>
            <person name="Burson A.M."/>
            <person name="Marcoval M.A."/>
            <person name="Tang Y.Z."/>
            <person name="Lecleir G.R."/>
            <person name="Coyne K.J."/>
            <person name="Berg G.M."/>
            <person name="Bertrand E.M."/>
            <person name="Saito M.A."/>
            <person name="Gladyshev V.N."/>
            <person name="Grigoriev I.V."/>
        </authorList>
    </citation>
    <scope>NUCLEOTIDE SEQUENCE [LARGE SCALE GENOMIC DNA]</scope>
    <source>
        <strain evidence="6">CCMP 1984</strain>
    </source>
</reference>
<dbReference type="OMA" id="CERPTEY"/>
<evidence type="ECO:0008006" key="7">
    <source>
        <dbReference type="Google" id="ProtNLM"/>
    </source>
</evidence>
<gene>
    <name evidence="5" type="ORF">AURANDRAFT_69195</name>
</gene>
<protein>
    <recommendedName>
        <fullName evidence="7">Laminin G domain-containing protein</fullName>
    </recommendedName>
</protein>
<evidence type="ECO:0000313" key="5">
    <source>
        <dbReference type="EMBL" id="EGB02103.1"/>
    </source>
</evidence>
<organism evidence="6">
    <name type="scientific">Aureococcus anophagefferens</name>
    <name type="common">Harmful bloom alga</name>
    <dbReference type="NCBI Taxonomy" id="44056"/>
    <lineage>
        <taxon>Eukaryota</taxon>
        <taxon>Sar</taxon>
        <taxon>Stramenopiles</taxon>
        <taxon>Ochrophyta</taxon>
        <taxon>Pelagophyceae</taxon>
        <taxon>Pelagomonadales</taxon>
        <taxon>Pelagomonadaceae</taxon>
        <taxon>Aureococcus</taxon>
    </lineage>
</organism>
<dbReference type="SUPFAM" id="SSF49899">
    <property type="entry name" value="Concanavalin A-like lectins/glucanases"/>
    <property type="match status" value="5"/>
</dbReference>
<dbReference type="AlphaFoldDB" id="F0YS06"/>
<keyword evidence="6" id="KW-1185">Reference proteome</keyword>
<dbReference type="Pfam" id="PF13385">
    <property type="entry name" value="Laminin_G_3"/>
    <property type="match status" value="5"/>
</dbReference>
<dbReference type="KEGG" id="aaf:AURANDRAFT_69195"/>
<dbReference type="Proteomes" id="UP000002729">
    <property type="component" value="Unassembled WGS sequence"/>
</dbReference>
<evidence type="ECO:0000256" key="2">
    <source>
        <dbReference type="ARBA" id="ARBA00022723"/>
    </source>
</evidence>
<name>F0YS06_AURAN</name>
<evidence type="ECO:0000256" key="1">
    <source>
        <dbReference type="ARBA" id="ARBA00001913"/>
    </source>
</evidence>
<dbReference type="Gene3D" id="2.60.120.200">
    <property type="match status" value="5"/>
</dbReference>
<sequence>RAGLFDYGAYSDLANFALRVAGTDGTLKVQLWGADTDVALSGSDDGGWHHYCLTYDGSAWYLYFDGNEAAYGTSALDTGSDLALRIGAWGYSGYFDGSIDEVYIYSSALDAASIQVLYDVVTPQPTVTPRPTHVSHSTLVARYSFDDGTAADDSDSSLDGTINGATATAGLFGSVAMAFDGVDDYVEFPSAVTADIQGSNARTICLWAVIDSFSSDGGLFDYGTSSDLQNFALRVAGTDGSLKVQLWAADTDVALSGSDDGDWHHYCVTYDGSAWYLYFDGNEAGSGTSAVNTGSDRALRLGQWNLGDDNEGYLDGSIDEVYVYSSALDAASIQVLYDVVTAAPTVTPLPTSNFFQATLVAHYSFDDGTAADDGDNSLDGTISGATATTGQYGIGGALSFDGTDDYVEFPSAVTADIQGSNARTVCLWAVINSFSSDGSEYDLGAGLFDYGDYSDLENFALRVHGTDGSLRVQLWGADTDVALSGSDDGDWHHYCLTYDGSDWALYFDGTQAATGTEALDTGSDNALRLGQWNSNYYLDGSIDEFYVYASALDAASIQALYDAVTVAPTVTPLPTSHFFQATLVAYYSFDDGEAEDDYGELDGTIEGATATTGRDGSGALSFDGVDDYVEFPSAVTADILGNSDRTLCLWLQRDTTSWEDGTFFTYGDDGVAYGSFALRSNCCSENVLVEHHGNDDNWDLSVSGLDDGGWHHVCMTYEDSVGTKVYFDASLVSTTAMTLDTQSTNALRVGAYFGGWVFTGAIDEVYVYSSALDAASIQVLYDVVTAAPTVTPLPTHVSHSTLVAHYSFDDGTAAEDSDGSLDGTINGATATTGRDGSGALSFDGSDDYVEFPSAVTADILGNSARTLCLWALIDDFDGGALFSYDSNADQKRFGFMTESTAGEFRLLGSGEDYDFLDVAASGSDDGDWHHYCHTYDGTDWLLYFDATLVHTETVALDTGSDNPLTLG</sequence>
<dbReference type="GeneID" id="20227309"/>
<dbReference type="EMBL" id="GL833811">
    <property type="protein sequence ID" value="EGB02103.1"/>
    <property type="molecule type" value="Genomic_DNA"/>
</dbReference>
<dbReference type="InterPro" id="IPR051360">
    <property type="entry name" value="Neuronal_Pentraxin_Related"/>
</dbReference>
<dbReference type="OrthoDB" id="10044679at2759"/>
<dbReference type="InParanoid" id="F0YS06"/>
<feature type="non-terminal residue" evidence="5">
    <location>
        <position position="1"/>
    </location>
</feature>